<gene>
    <name evidence="2" type="ORF">KEM09_07460</name>
</gene>
<reference evidence="2 3" key="1">
    <citation type="journal article" date="2014" name="Int. J. Syst. Evol. Microbiol.">
        <title>Carboxylicivirga gen. nov. in the family Marinilabiliaceae with two novel species, Carboxylicivirga mesophila sp. nov. and Carboxylicivirga taeanensis sp. nov., and reclassification of Cytophaga fermentans as Saccharicrinis fermentans gen. nov., comb. nov.</title>
        <authorList>
            <person name="Yang S.H."/>
            <person name="Seo H.S."/>
            <person name="Woo J.H."/>
            <person name="Oh H.M."/>
            <person name="Jang H."/>
            <person name="Lee J.H."/>
            <person name="Kim S.J."/>
            <person name="Kwon K.K."/>
        </authorList>
    </citation>
    <scope>NUCLEOTIDE SEQUENCE [LARGE SCALE GENOMIC DNA]</scope>
    <source>
        <strain evidence="2 3">JCM 18290</strain>
    </source>
</reference>
<evidence type="ECO:0000313" key="3">
    <source>
        <dbReference type="Proteomes" id="UP000721861"/>
    </source>
</evidence>
<organism evidence="2 3">
    <name type="scientific">Carboxylicivirga mesophila</name>
    <dbReference type="NCBI Taxonomy" id="1166478"/>
    <lineage>
        <taxon>Bacteria</taxon>
        <taxon>Pseudomonadati</taxon>
        <taxon>Bacteroidota</taxon>
        <taxon>Bacteroidia</taxon>
        <taxon>Marinilabiliales</taxon>
        <taxon>Marinilabiliaceae</taxon>
        <taxon>Carboxylicivirga</taxon>
    </lineage>
</organism>
<keyword evidence="3" id="KW-1185">Reference proteome</keyword>
<dbReference type="PANTHER" id="PTHR38436">
    <property type="entry name" value="POLYKETIDE CYCLASE SNOAL-LIKE DOMAIN"/>
    <property type="match status" value="1"/>
</dbReference>
<dbReference type="EMBL" id="JAGUCN010000006">
    <property type="protein sequence ID" value="MBS2211231.1"/>
    <property type="molecule type" value="Genomic_DNA"/>
</dbReference>
<dbReference type="RefSeq" id="WP_212227251.1">
    <property type="nucleotide sequence ID" value="NZ_JAGUCN010000006.1"/>
</dbReference>
<evidence type="ECO:0000313" key="2">
    <source>
        <dbReference type="EMBL" id="MBS2211231.1"/>
    </source>
</evidence>
<feature type="coiled-coil region" evidence="1">
    <location>
        <begin position="16"/>
        <end position="43"/>
    </location>
</feature>
<dbReference type="PROSITE" id="PS51257">
    <property type="entry name" value="PROKAR_LIPOPROTEIN"/>
    <property type="match status" value="1"/>
</dbReference>
<dbReference type="PANTHER" id="PTHR38436:SF1">
    <property type="entry name" value="ESTER CYCLASE"/>
    <property type="match status" value="1"/>
</dbReference>
<protein>
    <submittedName>
        <fullName evidence="2">Ester cyclase</fullName>
    </submittedName>
</protein>
<proteinExistence type="predicted"/>
<dbReference type="Proteomes" id="UP000721861">
    <property type="component" value="Unassembled WGS sequence"/>
</dbReference>
<dbReference type="InterPro" id="IPR009959">
    <property type="entry name" value="Cyclase_SnoaL-like"/>
</dbReference>
<dbReference type="Gene3D" id="3.10.450.50">
    <property type="match status" value="1"/>
</dbReference>
<name>A0ABS5K9N3_9BACT</name>
<dbReference type="Pfam" id="PF07366">
    <property type="entry name" value="SnoaL"/>
    <property type="match status" value="1"/>
</dbReference>
<dbReference type="SUPFAM" id="SSF54427">
    <property type="entry name" value="NTF2-like"/>
    <property type="match status" value="1"/>
</dbReference>
<comment type="caution">
    <text evidence="2">The sequence shown here is derived from an EMBL/GenBank/DDBJ whole genome shotgun (WGS) entry which is preliminary data.</text>
</comment>
<keyword evidence="1" id="KW-0175">Coiled coil</keyword>
<evidence type="ECO:0000256" key="1">
    <source>
        <dbReference type="SAM" id="Coils"/>
    </source>
</evidence>
<accession>A0ABS5K9N3</accession>
<sequence>MKAIRFYLFLLSVALLGMVSCNNKQLTEELEGLKAQKQLEETNKSIVQRYWEGKWEERRIEILDELLTKDVIYHGSSSINGVEEYKQVYSMYRSAFHDTHIVVDELIAEGDKVMSRCQLRGFHKGQLGEIPPTGNELHLKAYTVFRIKDGKIAEEWELLNELEMMMQLGLELK</sequence>
<dbReference type="InterPro" id="IPR032710">
    <property type="entry name" value="NTF2-like_dom_sf"/>
</dbReference>